<comment type="subcellular location">
    <subcellularLocation>
        <location evidence="5">Membrane</location>
        <topology evidence="5">Single-pass membrane protein</topology>
    </subcellularLocation>
</comment>
<proteinExistence type="inferred from homology"/>
<accession>A0A8B8G9T8</accession>
<dbReference type="AlphaFoldDB" id="A0A8B8G9T8"/>
<dbReference type="FunFam" id="3.40.50.2000:FF:000021">
    <property type="entry name" value="UDP-glucuronosyltransferase"/>
    <property type="match status" value="1"/>
</dbReference>
<dbReference type="EC" id="2.4.1.17" evidence="5"/>
<sequence>MFGGPIVTVVVICVAALLGSSYETPAAAMNVLAVQTVPGKSHWNVMSAVLRTLTDHGHNVTVFTPFLDGDRERYTEVHLHGGVMQGGVGQDAMQLIKEYCTVSSVITKLSNFTRASCEMAFRHPRMTDVLRNGHGLSAGFDVVIIEPLVSECVSYVATVLRVPLVYVVPSPIVTHLERSLFGHHPNPAVVAHILSSHGMLKTFIERLTNTLLTVYGSSLKWYADRQERLSNPQPFDRVDLVKPSLTFTNTHFITEPSRPLTQGIVQIGGIHLARSKRIPKNILEFIEGSPHGVIYFTFGSVMSMSSLPENVQNAFKEVFAQLPQRVLWKYEGEMKDKPENVMTMNWFPQRDVLLHPKVKLFISHGGISGVYEAVDAGVPVLGFPFCYDQPRNIENLVDAGMAISMDLLTVNK</sequence>
<dbReference type="SUPFAM" id="SSF53756">
    <property type="entry name" value="UDP-Glycosyltransferase/glycogen phosphorylase"/>
    <property type="match status" value="1"/>
</dbReference>
<dbReference type="Proteomes" id="UP000694846">
    <property type="component" value="Unplaced"/>
</dbReference>
<keyword evidence="2 4" id="KW-0328">Glycosyltransferase</keyword>
<keyword evidence="5" id="KW-0732">Signal</keyword>
<feature type="non-terminal residue" evidence="7">
    <location>
        <position position="412"/>
    </location>
</feature>
<dbReference type="Gene3D" id="3.40.50.2000">
    <property type="entry name" value="Glycogen Phosphorylase B"/>
    <property type="match status" value="2"/>
</dbReference>
<dbReference type="PANTHER" id="PTHR48043">
    <property type="entry name" value="EG:EG0003.4 PROTEIN-RELATED"/>
    <property type="match status" value="1"/>
</dbReference>
<dbReference type="PROSITE" id="PS00375">
    <property type="entry name" value="UDPGT"/>
    <property type="match status" value="1"/>
</dbReference>
<evidence type="ECO:0000256" key="1">
    <source>
        <dbReference type="ARBA" id="ARBA00009995"/>
    </source>
</evidence>
<feature type="chain" id="PRO_5034464455" description="UDP-glucuronosyltransferase" evidence="5">
    <location>
        <begin position="29"/>
        <end position="412"/>
    </location>
</feature>
<dbReference type="InterPro" id="IPR050271">
    <property type="entry name" value="UDP-glycosyltransferase"/>
</dbReference>
<dbReference type="PANTHER" id="PTHR48043:SF145">
    <property type="entry name" value="FI06409P-RELATED"/>
    <property type="match status" value="1"/>
</dbReference>
<feature type="signal peptide" evidence="5">
    <location>
        <begin position="1"/>
        <end position="28"/>
    </location>
</feature>
<evidence type="ECO:0000313" key="6">
    <source>
        <dbReference type="Proteomes" id="UP000694846"/>
    </source>
</evidence>
<dbReference type="InterPro" id="IPR002213">
    <property type="entry name" value="UDP_glucos_trans"/>
</dbReference>
<dbReference type="RefSeq" id="XP_025419520.1">
    <property type="nucleotide sequence ID" value="XM_025563735.1"/>
</dbReference>
<comment type="similarity">
    <text evidence="1 4">Belongs to the UDP-glycosyltransferase family.</text>
</comment>
<evidence type="ECO:0000256" key="5">
    <source>
        <dbReference type="RuleBase" id="RU362059"/>
    </source>
</evidence>
<evidence type="ECO:0000256" key="3">
    <source>
        <dbReference type="ARBA" id="ARBA00022679"/>
    </source>
</evidence>
<dbReference type="OrthoDB" id="5835829at2759"/>
<comment type="catalytic activity">
    <reaction evidence="5">
        <text>glucuronate acceptor + UDP-alpha-D-glucuronate = acceptor beta-D-glucuronoside + UDP + H(+)</text>
        <dbReference type="Rhea" id="RHEA:21032"/>
        <dbReference type="ChEBI" id="CHEBI:15378"/>
        <dbReference type="ChEBI" id="CHEBI:58052"/>
        <dbReference type="ChEBI" id="CHEBI:58223"/>
        <dbReference type="ChEBI" id="CHEBI:132367"/>
        <dbReference type="ChEBI" id="CHEBI:132368"/>
        <dbReference type="EC" id="2.4.1.17"/>
    </reaction>
</comment>
<dbReference type="InterPro" id="IPR035595">
    <property type="entry name" value="UDP_glycos_trans_CS"/>
</dbReference>
<keyword evidence="3 4" id="KW-0808">Transferase</keyword>
<reference evidence="7" key="1">
    <citation type="submission" date="2025-08" db="UniProtKB">
        <authorList>
            <consortium name="RefSeq"/>
        </authorList>
    </citation>
    <scope>IDENTIFICATION</scope>
    <source>
        <tissue evidence="7">Whole body</tissue>
    </source>
</reference>
<dbReference type="GO" id="GO:0016020">
    <property type="term" value="C:membrane"/>
    <property type="evidence" value="ECO:0007669"/>
    <property type="project" value="UniProtKB-SubCell"/>
</dbReference>
<protein>
    <recommendedName>
        <fullName evidence="5">UDP-glucuronosyltransferase</fullName>
        <ecNumber evidence="5">2.4.1.17</ecNumber>
    </recommendedName>
</protein>
<dbReference type="Pfam" id="PF00201">
    <property type="entry name" value="UDPGT"/>
    <property type="match status" value="1"/>
</dbReference>
<evidence type="ECO:0000313" key="7">
    <source>
        <dbReference type="RefSeq" id="XP_025419520.1"/>
    </source>
</evidence>
<keyword evidence="6" id="KW-1185">Reference proteome</keyword>
<evidence type="ECO:0000256" key="4">
    <source>
        <dbReference type="RuleBase" id="RU003718"/>
    </source>
</evidence>
<dbReference type="GeneID" id="112689864"/>
<dbReference type="GO" id="GO:0015020">
    <property type="term" value="F:glucuronosyltransferase activity"/>
    <property type="evidence" value="ECO:0007669"/>
    <property type="project" value="UniProtKB-EC"/>
</dbReference>
<evidence type="ECO:0000256" key="2">
    <source>
        <dbReference type="ARBA" id="ARBA00022676"/>
    </source>
</evidence>
<name>A0A8B8G9T8_9HEMI</name>
<gene>
    <name evidence="7" type="primary">LOC112689864</name>
</gene>
<dbReference type="CDD" id="cd03784">
    <property type="entry name" value="GT1_Gtf-like"/>
    <property type="match status" value="1"/>
</dbReference>
<organism evidence="6 7">
    <name type="scientific">Sipha flava</name>
    <name type="common">yellow sugarcane aphid</name>
    <dbReference type="NCBI Taxonomy" id="143950"/>
    <lineage>
        <taxon>Eukaryota</taxon>
        <taxon>Metazoa</taxon>
        <taxon>Ecdysozoa</taxon>
        <taxon>Arthropoda</taxon>
        <taxon>Hexapoda</taxon>
        <taxon>Insecta</taxon>
        <taxon>Pterygota</taxon>
        <taxon>Neoptera</taxon>
        <taxon>Paraneoptera</taxon>
        <taxon>Hemiptera</taxon>
        <taxon>Sternorrhyncha</taxon>
        <taxon>Aphidomorpha</taxon>
        <taxon>Aphidoidea</taxon>
        <taxon>Aphididae</taxon>
        <taxon>Sipha</taxon>
    </lineage>
</organism>